<dbReference type="InterPro" id="IPR001943">
    <property type="entry name" value="UVR_dom"/>
</dbReference>
<dbReference type="Gene3D" id="4.10.860.10">
    <property type="entry name" value="UVR domain"/>
    <property type="match status" value="1"/>
</dbReference>
<dbReference type="PANTHER" id="PTHR38430:SF1">
    <property type="entry name" value="PROTEIN-ARGININE KINASE ACTIVATOR PROTEIN"/>
    <property type="match status" value="1"/>
</dbReference>
<accession>A0A4R6TQ97</accession>
<comment type="caution">
    <text evidence="2">The sequence shown here is derived from an EMBL/GenBank/DDBJ whole genome shotgun (WGS) entry which is preliminary data.</text>
</comment>
<dbReference type="GO" id="GO:0005507">
    <property type="term" value="F:copper ion binding"/>
    <property type="evidence" value="ECO:0007669"/>
    <property type="project" value="TreeGrafter"/>
</dbReference>
<keyword evidence="2" id="KW-0418">Kinase</keyword>
<dbReference type="GO" id="GO:0046870">
    <property type="term" value="F:cadmium ion binding"/>
    <property type="evidence" value="ECO:0007669"/>
    <property type="project" value="TreeGrafter"/>
</dbReference>
<proteinExistence type="predicted"/>
<organism evidence="2 3">
    <name type="scientific">Aureibacillus halotolerans</name>
    <dbReference type="NCBI Taxonomy" id="1508390"/>
    <lineage>
        <taxon>Bacteria</taxon>
        <taxon>Bacillati</taxon>
        <taxon>Bacillota</taxon>
        <taxon>Bacilli</taxon>
        <taxon>Bacillales</taxon>
        <taxon>Bacillaceae</taxon>
        <taxon>Aureibacillus</taxon>
    </lineage>
</organism>
<dbReference type="Proteomes" id="UP000295632">
    <property type="component" value="Unassembled WGS sequence"/>
</dbReference>
<keyword evidence="3" id="KW-1185">Reference proteome</keyword>
<dbReference type="InterPro" id="IPR025542">
    <property type="entry name" value="YacH"/>
</dbReference>
<dbReference type="EMBL" id="SNYJ01000023">
    <property type="protein sequence ID" value="TDQ34679.1"/>
    <property type="molecule type" value="Genomic_DNA"/>
</dbReference>
<dbReference type="PIRSF" id="PIRSF015034">
    <property type="entry name" value="YacH"/>
    <property type="match status" value="1"/>
</dbReference>
<name>A0A4R6TQ97_9BACI</name>
<dbReference type="GO" id="GO:0008270">
    <property type="term" value="F:zinc ion binding"/>
    <property type="evidence" value="ECO:0007669"/>
    <property type="project" value="TreeGrafter"/>
</dbReference>
<dbReference type="Pfam" id="PF02151">
    <property type="entry name" value="UVR"/>
    <property type="match status" value="1"/>
</dbReference>
<dbReference type="OrthoDB" id="9788704at2"/>
<dbReference type="PANTHER" id="PTHR38430">
    <property type="entry name" value="PROTEIN-ARGININE KINASE ACTIVATOR PROTEIN"/>
    <property type="match status" value="1"/>
</dbReference>
<dbReference type="GO" id="GO:1990170">
    <property type="term" value="P:stress response to cadmium ion"/>
    <property type="evidence" value="ECO:0007669"/>
    <property type="project" value="TreeGrafter"/>
</dbReference>
<dbReference type="AlphaFoldDB" id="A0A4R6TQ97"/>
<gene>
    <name evidence="2" type="ORF">EV213_1234</name>
</gene>
<evidence type="ECO:0000313" key="3">
    <source>
        <dbReference type="Proteomes" id="UP000295632"/>
    </source>
</evidence>
<dbReference type="PROSITE" id="PS50151">
    <property type="entry name" value="UVR"/>
    <property type="match status" value="1"/>
</dbReference>
<dbReference type="SUPFAM" id="SSF46600">
    <property type="entry name" value="C-terminal UvrC-binding domain of UvrB"/>
    <property type="match status" value="1"/>
</dbReference>
<dbReference type="GO" id="GO:0016301">
    <property type="term" value="F:kinase activity"/>
    <property type="evidence" value="ECO:0007669"/>
    <property type="project" value="UniProtKB-KW"/>
</dbReference>
<feature type="domain" description="UVR" evidence="1">
    <location>
        <begin position="139"/>
        <end position="174"/>
    </location>
</feature>
<sequence>MECEVCHQRSATVHFTQIINHEKWEKHLCEVCAQEREDQPSQGHHQGYTIQDLLSGIFGYGQDAFAFHKQKQHVTSNEPLCPKCNMTYARFLKTGKFGCAQCYDTFKDRLDPVLRRVHAGNTTHKGKIPKRAGQELNVKRQITELKTAIHELIDKEEFEKAAVLRDEIRSLQGKLKEGDQ</sequence>
<protein>
    <submittedName>
        <fullName evidence="2">Protein arginine kinase activator</fullName>
    </submittedName>
</protein>
<evidence type="ECO:0000259" key="1">
    <source>
        <dbReference type="PROSITE" id="PS50151"/>
    </source>
</evidence>
<reference evidence="2 3" key="1">
    <citation type="submission" date="2019-03" db="EMBL/GenBank/DDBJ databases">
        <title>Genomic Encyclopedia of Type Strains, Phase IV (KMG-IV): sequencing the most valuable type-strain genomes for metagenomic binning, comparative biology and taxonomic classification.</title>
        <authorList>
            <person name="Goeker M."/>
        </authorList>
    </citation>
    <scope>NUCLEOTIDE SEQUENCE [LARGE SCALE GENOMIC DNA]</scope>
    <source>
        <strain evidence="2 3">DSM 28697</strain>
    </source>
</reference>
<dbReference type="GO" id="GO:0050897">
    <property type="term" value="F:cobalt ion binding"/>
    <property type="evidence" value="ECO:0007669"/>
    <property type="project" value="TreeGrafter"/>
</dbReference>
<keyword evidence="2" id="KW-0808">Transferase</keyword>
<dbReference type="GO" id="GO:1990169">
    <property type="term" value="P:stress response to copper ion"/>
    <property type="evidence" value="ECO:0007669"/>
    <property type="project" value="TreeGrafter"/>
</dbReference>
<dbReference type="InterPro" id="IPR036876">
    <property type="entry name" value="UVR_dom_sf"/>
</dbReference>
<evidence type="ECO:0000313" key="2">
    <source>
        <dbReference type="EMBL" id="TDQ34679.1"/>
    </source>
</evidence>
<dbReference type="RefSeq" id="WP_133582021.1">
    <property type="nucleotide sequence ID" value="NZ_SNYJ01000023.1"/>
</dbReference>